<comment type="caution">
    <text evidence="1">The sequence shown here is derived from an EMBL/GenBank/DDBJ whole genome shotgun (WGS) entry which is preliminary data.</text>
</comment>
<sequence>MIKDQDPQTVKRRTHLTLLLIVHAPKHVPLTELAATLGAENDTVRHDLNWVSDFLAHYNLVVDLSVDQQVAVYGQENYLFRAALDLLKTLSKPNQLVTSFPIADQKLETQLKDQLAALVKTTPLDSTAQQSIYDYLWTVAMRYRYGVVKRLGLAELFTPGQLALIANEKVIHPWSQQTVEIIADDLPAKNDLPLVEEYLLTMRVWLYAN</sequence>
<dbReference type="EMBL" id="BCMG01000001">
    <property type="protein sequence ID" value="GAT17756.1"/>
    <property type="molecule type" value="Genomic_DNA"/>
</dbReference>
<organism evidence="1 2">
    <name type="scientific">Secundilactobacillus silagei JCM 19001</name>
    <dbReference type="NCBI Taxonomy" id="1302250"/>
    <lineage>
        <taxon>Bacteria</taxon>
        <taxon>Bacillati</taxon>
        <taxon>Bacillota</taxon>
        <taxon>Bacilli</taxon>
        <taxon>Lactobacillales</taxon>
        <taxon>Lactobacillaceae</taxon>
        <taxon>Secundilactobacillus</taxon>
    </lineage>
</organism>
<evidence type="ECO:0000313" key="2">
    <source>
        <dbReference type="Proteomes" id="UP000198402"/>
    </source>
</evidence>
<dbReference type="RefSeq" id="WP_089135947.1">
    <property type="nucleotide sequence ID" value="NZ_BCMG01000001.1"/>
</dbReference>
<dbReference type="AlphaFoldDB" id="A0A1Z5H368"/>
<name>A0A1Z5H368_9LACO</name>
<dbReference type="Proteomes" id="UP000198402">
    <property type="component" value="Unassembled WGS sequence"/>
</dbReference>
<accession>A0A1Z5H368</accession>
<proteinExistence type="predicted"/>
<reference evidence="1 2" key="1">
    <citation type="submission" date="2015-11" db="EMBL/GenBank/DDBJ databases">
        <title>Draft genome sequences of new species of the genus Lactobacillus isolated from orchardgrass silage.</title>
        <authorList>
            <person name="Tohno M."/>
            <person name="Tanizawa Y."/>
            <person name="Arita M."/>
        </authorList>
    </citation>
    <scope>NUCLEOTIDE SEQUENCE [LARGE SCALE GENOMIC DNA]</scope>
    <source>
        <strain evidence="1 2">IWT126</strain>
    </source>
</reference>
<dbReference type="OrthoDB" id="2283193at2"/>
<protein>
    <submittedName>
        <fullName evidence="1">Uncharacterized protein</fullName>
    </submittedName>
</protein>
<keyword evidence="2" id="KW-1185">Reference proteome</keyword>
<gene>
    <name evidence="1" type="ORF">IWT126_00012</name>
</gene>
<evidence type="ECO:0000313" key="1">
    <source>
        <dbReference type="EMBL" id="GAT17756.1"/>
    </source>
</evidence>
<dbReference type="STRING" id="1302250.GCA_001313225_00017"/>